<name>A0ABR2FDL5_9ROSI</name>
<evidence type="ECO:0000313" key="1">
    <source>
        <dbReference type="EMBL" id="KAK8579017.1"/>
    </source>
</evidence>
<dbReference type="EMBL" id="JBBPBM010000006">
    <property type="protein sequence ID" value="KAK8579017.1"/>
    <property type="molecule type" value="Genomic_DNA"/>
</dbReference>
<organism evidence="1 2">
    <name type="scientific">Hibiscus sabdariffa</name>
    <name type="common">roselle</name>
    <dbReference type="NCBI Taxonomy" id="183260"/>
    <lineage>
        <taxon>Eukaryota</taxon>
        <taxon>Viridiplantae</taxon>
        <taxon>Streptophyta</taxon>
        <taxon>Embryophyta</taxon>
        <taxon>Tracheophyta</taxon>
        <taxon>Spermatophyta</taxon>
        <taxon>Magnoliopsida</taxon>
        <taxon>eudicotyledons</taxon>
        <taxon>Gunneridae</taxon>
        <taxon>Pentapetalae</taxon>
        <taxon>rosids</taxon>
        <taxon>malvids</taxon>
        <taxon>Malvales</taxon>
        <taxon>Malvaceae</taxon>
        <taxon>Malvoideae</taxon>
        <taxon>Hibiscus</taxon>
    </lineage>
</organism>
<sequence length="92" mass="10562">MGASNEKNDDLFCLYDISTVVNASPALRYSFNTLGIHHQDSRYNKLLLDIDLRHPLQSLMSRAASISSLHLVIQFQWWLTSLICCLHWTCLP</sequence>
<accession>A0ABR2FDL5</accession>
<protein>
    <submittedName>
        <fullName evidence="1">Uncharacterized protein</fullName>
    </submittedName>
</protein>
<reference evidence="1 2" key="1">
    <citation type="journal article" date="2024" name="G3 (Bethesda)">
        <title>Genome assembly of Hibiscus sabdariffa L. provides insights into metabolisms of medicinal natural products.</title>
        <authorList>
            <person name="Kim T."/>
        </authorList>
    </citation>
    <scope>NUCLEOTIDE SEQUENCE [LARGE SCALE GENOMIC DNA]</scope>
    <source>
        <strain evidence="1">TK-2024</strain>
        <tissue evidence="1">Old leaves</tissue>
    </source>
</reference>
<gene>
    <name evidence="1" type="ORF">V6N12_069352</name>
</gene>
<comment type="caution">
    <text evidence="1">The sequence shown here is derived from an EMBL/GenBank/DDBJ whole genome shotgun (WGS) entry which is preliminary data.</text>
</comment>
<evidence type="ECO:0000313" key="2">
    <source>
        <dbReference type="Proteomes" id="UP001472677"/>
    </source>
</evidence>
<keyword evidence="2" id="KW-1185">Reference proteome</keyword>
<proteinExistence type="predicted"/>
<dbReference type="Proteomes" id="UP001472677">
    <property type="component" value="Unassembled WGS sequence"/>
</dbReference>